<dbReference type="GO" id="GO:0000139">
    <property type="term" value="C:Golgi membrane"/>
    <property type="evidence" value="ECO:0007669"/>
    <property type="project" value="UniProtKB-SubCell"/>
</dbReference>
<evidence type="ECO:0000313" key="16">
    <source>
        <dbReference type="Proteomes" id="UP000677803"/>
    </source>
</evidence>
<evidence type="ECO:0000256" key="3">
    <source>
        <dbReference type="ARBA" id="ARBA00008661"/>
    </source>
</evidence>
<dbReference type="Gene3D" id="3.90.550.50">
    <property type="match status" value="1"/>
</dbReference>
<comment type="pathway">
    <text evidence="2">Protein modification; protein glycosylation.</text>
</comment>
<dbReference type="OrthoDB" id="5512589at2759"/>
<dbReference type="EC" id="2.4.1.-" evidence="13"/>
<feature type="domain" description="Beta-1,3-galactosyltransferase 2 N-terminal" evidence="14">
    <location>
        <begin position="63"/>
        <end position="152"/>
    </location>
</feature>
<comment type="subcellular location">
    <subcellularLocation>
        <location evidence="1 13">Golgi apparatus membrane</location>
        <topology evidence="1 13">Single-pass type II membrane protein</topology>
    </subcellularLocation>
</comment>
<dbReference type="Pfam" id="PF19341">
    <property type="entry name" value="B3GALT2_N"/>
    <property type="match status" value="1"/>
</dbReference>
<protein>
    <recommendedName>
        <fullName evidence="13">Hexosyltransferase</fullName>
        <ecNumber evidence="13">2.4.1.-</ecNumber>
    </recommendedName>
</protein>
<gene>
    <name evidence="15" type="ORF">MMEN_LOCUS8039</name>
</gene>
<dbReference type="Pfam" id="PF01762">
    <property type="entry name" value="Galactosyl_T"/>
    <property type="match status" value="1"/>
</dbReference>
<comment type="similarity">
    <text evidence="3 13">Belongs to the glycosyltransferase 31 family.</text>
</comment>
<keyword evidence="5" id="KW-0808">Transferase</keyword>
<dbReference type="PANTHER" id="PTHR11214:SF19">
    <property type="entry name" value="BETA-1,3-GALACTOSYLTRANSFERASE 2"/>
    <property type="match status" value="1"/>
</dbReference>
<dbReference type="Proteomes" id="UP000677803">
    <property type="component" value="Unassembled WGS sequence"/>
</dbReference>
<evidence type="ECO:0000256" key="6">
    <source>
        <dbReference type="ARBA" id="ARBA00022692"/>
    </source>
</evidence>
<evidence type="ECO:0000256" key="1">
    <source>
        <dbReference type="ARBA" id="ARBA00004323"/>
    </source>
</evidence>
<feature type="transmembrane region" description="Helical" evidence="13">
    <location>
        <begin position="16"/>
        <end position="34"/>
    </location>
</feature>
<dbReference type="AlphaFoldDB" id="A0A8S4ARK7"/>
<dbReference type="InterPro" id="IPR002659">
    <property type="entry name" value="Glyco_trans_31"/>
</dbReference>
<evidence type="ECO:0000256" key="5">
    <source>
        <dbReference type="ARBA" id="ARBA00022679"/>
    </source>
</evidence>
<evidence type="ECO:0000256" key="10">
    <source>
        <dbReference type="ARBA" id="ARBA00023098"/>
    </source>
</evidence>
<dbReference type="PANTHER" id="PTHR11214">
    <property type="entry name" value="BETA-1,3-N-ACETYLGLUCOSAMINYLTRANSFERASE"/>
    <property type="match status" value="1"/>
</dbReference>
<evidence type="ECO:0000256" key="7">
    <source>
        <dbReference type="ARBA" id="ARBA00022968"/>
    </source>
</evidence>
<keyword evidence="6 13" id="KW-0812">Transmembrane</keyword>
<evidence type="ECO:0000313" key="15">
    <source>
        <dbReference type="EMBL" id="CAG5897002.1"/>
    </source>
</evidence>
<evidence type="ECO:0000259" key="14">
    <source>
        <dbReference type="Pfam" id="PF19341"/>
    </source>
</evidence>
<keyword evidence="4 13" id="KW-0328">Glycosyltransferase</keyword>
<name>A0A8S4ARK7_9TELE</name>
<evidence type="ECO:0000256" key="8">
    <source>
        <dbReference type="ARBA" id="ARBA00022989"/>
    </source>
</evidence>
<keyword evidence="16" id="KW-1185">Reference proteome</keyword>
<evidence type="ECO:0000256" key="12">
    <source>
        <dbReference type="ARBA" id="ARBA00023180"/>
    </source>
</evidence>
<keyword evidence="9 13" id="KW-0333">Golgi apparatus</keyword>
<dbReference type="GO" id="GO:0008499">
    <property type="term" value="F:N-acetyl-beta-D-glucosaminide beta-(1,3)-galactosyltransferase activity"/>
    <property type="evidence" value="ECO:0007669"/>
    <property type="project" value="TreeGrafter"/>
</dbReference>
<sequence length="440" mass="49109">MQWRRRHCCAHAAKRVYFVSLLGVLAFIVHQVWLPKLAAGPWRRGSPVVRRGGGPPVLKARGNASAQQVAWRFVIVPRPSLKTEANGSSPAGRRVVPLRGSGERFHIAAAAAENATRREEGDLGGTVAPGPFPYVINEPDKCARGQPAPFLVLLVTTEARQVEARNAIRQTWGNESVAPALRLVRLFLLGKKDGELGRLQQSVLEAESQRHRDIIQQDFLDSYNNLTAKTLMGMNWVAVHCPRASYVMKTDSDVFVNTEHLIYKLLRPELEPRRNYFTGSNMRGFAPNRNKDSKWYMPPELYPGEKYPTFCSGTGYVFSGDVAAKVYGASLSTRRLHLEDVYVGVCLARLRIEPAPPPNGFLFNHWRVSYSSCKYSHLITSHGFHPNELLKYWHHLQSNKRQACAGAFKERGGGRAGLAHAPNRLVARPDNGPIEHIPSS</sequence>
<dbReference type="GO" id="GO:0006493">
    <property type="term" value="P:protein O-linked glycosylation"/>
    <property type="evidence" value="ECO:0007669"/>
    <property type="project" value="TreeGrafter"/>
</dbReference>
<evidence type="ECO:0000256" key="2">
    <source>
        <dbReference type="ARBA" id="ARBA00004922"/>
    </source>
</evidence>
<keyword evidence="7 13" id="KW-0735">Signal-anchor</keyword>
<evidence type="ECO:0000256" key="11">
    <source>
        <dbReference type="ARBA" id="ARBA00023136"/>
    </source>
</evidence>
<evidence type="ECO:0000256" key="9">
    <source>
        <dbReference type="ARBA" id="ARBA00023034"/>
    </source>
</evidence>
<keyword evidence="8 13" id="KW-1133">Transmembrane helix</keyword>
<keyword evidence="12" id="KW-0325">Glycoprotein</keyword>
<reference evidence="15" key="1">
    <citation type="submission" date="2021-05" db="EMBL/GenBank/DDBJ databases">
        <authorList>
            <person name="Tigano A."/>
        </authorList>
    </citation>
    <scope>NUCLEOTIDE SEQUENCE</scope>
</reference>
<dbReference type="InterPro" id="IPR045821">
    <property type="entry name" value="B3GT2_N"/>
</dbReference>
<evidence type="ECO:0000256" key="13">
    <source>
        <dbReference type="RuleBase" id="RU363063"/>
    </source>
</evidence>
<keyword evidence="11 13" id="KW-0472">Membrane</keyword>
<comment type="caution">
    <text evidence="15">The sequence shown here is derived from an EMBL/GenBank/DDBJ whole genome shotgun (WGS) entry which is preliminary data.</text>
</comment>
<accession>A0A8S4ARK7</accession>
<organism evidence="15 16">
    <name type="scientific">Menidia menidia</name>
    <name type="common">Atlantic silverside</name>
    <dbReference type="NCBI Taxonomy" id="238744"/>
    <lineage>
        <taxon>Eukaryota</taxon>
        <taxon>Metazoa</taxon>
        <taxon>Chordata</taxon>
        <taxon>Craniata</taxon>
        <taxon>Vertebrata</taxon>
        <taxon>Euteleostomi</taxon>
        <taxon>Actinopterygii</taxon>
        <taxon>Neopterygii</taxon>
        <taxon>Teleostei</taxon>
        <taxon>Neoteleostei</taxon>
        <taxon>Acanthomorphata</taxon>
        <taxon>Ovalentaria</taxon>
        <taxon>Atherinomorphae</taxon>
        <taxon>Atheriniformes</taxon>
        <taxon>Atherinopsidae</taxon>
        <taxon>Menidiinae</taxon>
        <taxon>Menidia</taxon>
    </lineage>
</organism>
<evidence type="ECO:0000256" key="4">
    <source>
        <dbReference type="ARBA" id="ARBA00022676"/>
    </source>
</evidence>
<dbReference type="EMBL" id="CAJRST010007779">
    <property type="protein sequence ID" value="CAG5897002.1"/>
    <property type="molecule type" value="Genomic_DNA"/>
</dbReference>
<dbReference type="FunFam" id="3.90.550.50:FF:000001">
    <property type="entry name" value="Hexosyltransferase"/>
    <property type="match status" value="1"/>
</dbReference>
<proteinExistence type="inferred from homology"/>
<keyword evidence="10" id="KW-0443">Lipid metabolism</keyword>
<dbReference type="GO" id="GO:0006629">
    <property type="term" value="P:lipid metabolic process"/>
    <property type="evidence" value="ECO:0007669"/>
    <property type="project" value="UniProtKB-KW"/>
</dbReference>